<keyword evidence="6 9" id="KW-0238">DNA-binding</keyword>
<dbReference type="Proteomes" id="UP001367508">
    <property type="component" value="Unassembled WGS sequence"/>
</dbReference>
<evidence type="ECO:0000256" key="11">
    <source>
        <dbReference type="SAM" id="MobiDB-lite"/>
    </source>
</evidence>
<dbReference type="InterPro" id="IPR001356">
    <property type="entry name" value="HD"/>
</dbReference>
<feature type="compositionally biased region" description="Polar residues" evidence="11">
    <location>
        <begin position="589"/>
        <end position="605"/>
    </location>
</feature>
<dbReference type="GO" id="GO:0003677">
    <property type="term" value="F:DNA binding"/>
    <property type="evidence" value="ECO:0007669"/>
    <property type="project" value="UniProtKB-UniRule"/>
</dbReference>
<dbReference type="InterPro" id="IPR008422">
    <property type="entry name" value="KN_HD"/>
</dbReference>
<evidence type="ECO:0000256" key="5">
    <source>
        <dbReference type="ARBA" id="ARBA00022840"/>
    </source>
</evidence>
<dbReference type="InterPro" id="IPR008271">
    <property type="entry name" value="Ser/Thr_kinase_AS"/>
</dbReference>
<reference evidence="15 16" key="1">
    <citation type="submission" date="2024-01" db="EMBL/GenBank/DDBJ databases">
        <title>The genomes of 5 underutilized Papilionoideae crops provide insights into root nodulation and disease resistanc.</title>
        <authorList>
            <person name="Jiang F."/>
        </authorList>
    </citation>
    <scope>NUCLEOTIDE SEQUENCE [LARGE SCALE GENOMIC DNA]</scope>
    <source>
        <strain evidence="15">LVBAO_FW01</strain>
        <tissue evidence="15">Leaves</tissue>
    </source>
</reference>
<evidence type="ECO:0000256" key="8">
    <source>
        <dbReference type="ARBA" id="ARBA00023242"/>
    </source>
</evidence>
<comment type="subcellular location">
    <subcellularLocation>
        <location evidence="1 9">Nucleus</location>
    </subcellularLocation>
</comment>
<dbReference type="InterPro" id="IPR005540">
    <property type="entry name" value="KNOX1"/>
</dbReference>
<proteinExistence type="inferred from homology"/>
<evidence type="ECO:0000259" key="13">
    <source>
        <dbReference type="PROSITE" id="PS50071"/>
    </source>
</evidence>
<dbReference type="PROSITE" id="PS00027">
    <property type="entry name" value="HOMEOBOX_1"/>
    <property type="match status" value="1"/>
</dbReference>
<feature type="domain" description="ELK" evidence="14">
    <location>
        <begin position="211"/>
        <end position="231"/>
    </location>
</feature>
<feature type="domain" description="Protein kinase" evidence="12">
    <location>
        <begin position="210"/>
        <end position="567"/>
    </location>
</feature>
<dbReference type="Pfam" id="PF03791">
    <property type="entry name" value="KNOX2"/>
    <property type="match status" value="1"/>
</dbReference>
<evidence type="ECO:0000256" key="10">
    <source>
        <dbReference type="PROSITE-ProRule" id="PRU00559"/>
    </source>
</evidence>
<evidence type="ECO:0000256" key="9">
    <source>
        <dbReference type="PROSITE-ProRule" id="PRU00108"/>
    </source>
</evidence>
<evidence type="ECO:0000259" key="14">
    <source>
        <dbReference type="PROSITE" id="PS51213"/>
    </source>
</evidence>
<keyword evidence="3" id="KW-0547">Nucleotide-binding</keyword>
<dbReference type="PROSITE" id="PS50071">
    <property type="entry name" value="HOMEOBOX_2"/>
    <property type="match status" value="1"/>
</dbReference>
<feature type="DNA-binding region" description="Homeobox; TALE-type" evidence="9">
    <location>
        <begin position="232"/>
        <end position="295"/>
    </location>
</feature>
<accession>A0AAN9L874</accession>
<dbReference type="SUPFAM" id="SSF56112">
    <property type="entry name" value="Protein kinase-like (PK-like)"/>
    <property type="match status" value="1"/>
</dbReference>
<evidence type="ECO:0000256" key="4">
    <source>
        <dbReference type="ARBA" id="ARBA00022777"/>
    </source>
</evidence>
<sequence>MEDLYGFHYAAGYSEQSQSSLLAAPPLTPTGQNIVSPGWTSVPEPPQLVRSGSSSSDAVSSVVVGVEDDEASRTLRAKIASHPLFPKLLDAYINCQKVGASENTVKLLEEIGDQNSHGDVCQTSALWGADPELDDFMETYCSLLVKYKSDISRPFDEAVTFVNDMETQLNSICNINSAVGNITEEPTGSSEEDFGREEKEAMECKVNEDRELKDMLLRRYSGYISRLKHEFSKNKKKEKIPKEVRQTLIAWWNIHFNWPYPTETDKIALAEWTGLDQKQINNWFINQRKRHWKPSAEMKFQLKAQCLDDRCMSISDNYRDFIYHPGCICLLEKNGMGWKKNRRLCIEGPESLLVYEYVPDKSLDQILFGKNSSANALTWEQRFQIICGIAEGLSYLHGGSGTKIIHRDIKSSNILVDGNLNPKIAEFRLSICVAENKSHLSTADAWTLGYMAPEYLKKGQITEKADVYAFGVLVIEIVCGKKNNDYIPGSNSLLHSVWKNYKANNITESVDPALHGKFKVEEASNALQAGLLCTQSSVTLRPSMSEVVQMLTKKDSVIPSPKQQPFLNSNVLNPGDRTLTSSLSGLSSNGHATPRSSFHSTTSSPIPIEDLTV</sequence>
<dbReference type="PANTHER" id="PTHR47973">
    <property type="entry name" value="CYSTEINE-RICH RECEPTOR-LIKE PROTEIN KINASE 3"/>
    <property type="match status" value="1"/>
</dbReference>
<keyword evidence="5" id="KW-0067">ATP-binding</keyword>
<feature type="compositionally biased region" description="Low complexity" evidence="11">
    <location>
        <begin position="578"/>
        <end position="588"/>
    </location>
</feature>
<evidence type="ECO:0000256" key="7">
    <source>
        <dbReference type="ARBA" id="ARBA00023155"/>
    </source>
</evidence>
<dbReference type="Pfam" id="PF07714">
    <property type="entry name" value="PK_Tyr_Ser-Thr"/>
    <property type="match status" value="1"/>
</dbReference>
<dbReference type="EMBL" id="JAYMYQ010000005">
    <property type="protein sequence ID" value="KAK7330506.1"/>
    <property type="molecule type" value="Genomic_DNA"/>
</dbReference>
<dbReference type="SMART" id="SM00389">
    <property type="entry name" value="HOX"/>
    <property type="match status" value="1"/>
</dbReference>
<dbReference type="SMART" id="SM00220">
    <property type="entry name" value="S_TKc"/>
    <property type="match status" value="1"/>
</dbReference>
<dbReference type="InterPro" id="IPR001245">
    <property type="entry name" value="Ser-Thr/Tyr_kinase_cat_dom"/>
</dbReference>
<dbReference type="AlphaFoldDB" id="A0AAN9L874"/>
<dbReference type="Pfam" id="PF03789">
    <property type="entry name" value="ELK"/>
    <property type="match status" value="1"/>
</dbReference>
<dbReference type="Pfam" id="PF03790">
    <property type="entry name" value="KNOX1"/>
    <property type="match status" value="1"/>
</dbReference>
<dbReference type="SUPFAM" id="SSF46689">
    <property type="entry name" value="Homeodomain-like"/>
    <property type="match status" value="1"/>
</dbReference>
<dbReference type="PROSITE" id="PS51213">
    <property type="entry name" value="ELK"/>
    <property type="match status" value="1"/>
</dbReference>
<keyword evidence="2" id="KW-0808">Transferase</keyword>
<evidence type="ECO:0000256" key="3">
    <source>
        <dbReference type="ARBA" id="ARBA00022741"/>
    </source>
</evidence>
<feature type="region of interest" description="Disordered" evidence="11">
    <location>
        <begin position="32"/>
        <end position="54"/>
    </location>
</feature>
<name>A0AAN9L874_CANGL</name>
<dbReference type="Gene3D" id="1.10.510.10">
    <property type="entry name" value="Transferase(Phosphotransferase) domain 1"/>
    <property type="match status" value="1"/>
</dbReference>
<gene>
    <name evidence="15" type="ORF">VNO77_24701</name>
</gene>
<dbReference type="InterPro" id="IPR017970">
    <property type="entry name" value="Homeobox_CS"/>
</dbReference>
<dbReference type="SMART" id="SM01255">
    <property type="entry name" value="KNOX1"/>
    <property type="match status" value="1"/>
</dbReference>
<keyword evidence="16" id="KW-1185">Reference proteome</keyword>
<feature type="domain" description="Homeobox" evidence="13">
    <location>
        <begin position="231"/>
        <end position="294"/>
    </location>
</feature>
<feature type="region of interest" description="Disordered" evidence="11">
    <location>
        <begin position="578"/>
        <end position="613"/>
    </location>
</feature>
<evidence type="ECO:0008006" key="17">
    <source>
        <dbReference type="Google" id="ProtNLM"/>
    </source>
</evidence>
<keyword evidence="7 9" id="KW-0371">Homeobox</keyword>
<organism evidence="15 16">
    <name type="scientific">Canavalia gladiata</name>
    <name type="common">Sword bean</name>
    <name type="synonym">Dolichos gladiatus</name>
    <dbReference type="NCBI Taxonomy" id="3824"/>
    <lineage>
        <taxon>Eukaryota</taxon>
        <taxon>Viridiplantae</taxon>
        <taxon>Streptophyta</taxon>
        <taxon>Embryophyta</taxon>
        <taxon>Tracheophyta</taxon>
        <taxon>Spermatophyta</taxon>
        <taxon>Magnoliopsida</taxon>
        <taxon>eudicotyledons</taxon>
        <taxon>Gunneridae</taxon>
        <taxon>Pentapetalae</taxon>
        <taxon>rosids</taxon>
        <taxon>fabids</taxon>
        <taxon>Fabales</taxon>
        <taxon>Fabaceae</taxon>
        <taxon>Papilionoideae</taxon>
        <taxon>50 kb inversion clade</taxon>
        <taxon>NPAAA clade</taxon>
        <taxon>indigoferoid/millettioid clade</taxon>
        <taxon>Phaseoleae</taxon>
        <taxon>Canavalia</taxon>
    </lineage>
</organism>
<dbReference type="GO" id="GO:0005524">
    <property type="term" value="F:ATP binding"/>
    <property type="evidence" value="ECO:0007669"/>
    <property type="project" value="UniProtKB-KW"/>
</dbReference>
<dbReference type="InterPro" id="IPR009057">
    <property type="entry name" value="Homeodomain-like_sf"/>
</dbReference>
<comment type="caution">
    <text evidence="15">The sequence shown here is derived from an EMBL/GenBank/DDBJ whole genome shotgun (WGS) entry which is preliminary data.</text>
</comment>
<dbReference type="PROSITE" id="PS00108">
    <property type="entry name" value="PROTEIN_KINASE_ST"/>
    <property type="match status" value="1"/>
</dbReference>
<dbReference type="Gene3D" id="1.10.10.60">
    <property type="entry name" value="Homeodomain-like"/>
    <property type="match status" value="1"/>
</dbReference>
<dbReference type="InterPro" id="IPR000719">
    <property type="entry name" value="Prot_kinase_dom"/>
</dbReference>
<protein>
    <recommendedName>
        <fullName evidence="17">Protein kinase domain-containing protein</fullName>
    </recommendedName>
</protein>
<evidence type="ECO:0000256" key="1">
    <source>
        <dbReference type="ARBA" id="ARBA00004123"/>
    </source>
</evidence>
<evidence type="ECO:0000259" key="12">
    <source>
        <dbReference type="PROSITE" id="PS50011"/>
    </source>
</evidence>
<dbReference type="GO" id="GO:0005634">
    <property type="term" value="C:nucleus"/>
    <property type="evidence" value="ECO:0007669"/>
    <property type="project" value="UniProtKB-SubCell"/>
</dbReference>
<dbReference type="Pfam" id="PF05920">
    <property type="entry name" value="Homeobox_KN"/>
    <property type="match status" value="1"/>
</dbReference>
<dbReference type="InterPro" id="IPR052059">
    <property type="entry name" value="CR_Ser/Thr_kinase"/>
</dbReference>
<dbReference type="PROSITE" id="PS50011">
    <property type="entry name" value="PROTEIN_KINASE_DOM"/>
    <property type="match status" value="1"/>
</dbReference>
<evidence type="ECO:0000313" key="15">
    <source>
        <dbReference type="EMBL" id="KAK7330506.1"/>
    </source>
</evidence>
<keyword evidence="8 9" id="KW-0539">Nucleus</keyword>
<dbReference type="InterPro" id="IPR011009">
    <property type="entry name" value="Kinase-like_dom_sf"/>
</dbReference>
<dbReference type="GO" id="GO:0000981">
    <property type="term" value="F:DNA-binding transcription factor activity, RNA polymerase II-specific"/>
    <property type="evidence" value="ECO:0007669"/>
    <property type="project" value="InterPro"/>
</dbReference>
<evidence type="ECO:0000313" key="16">
    <source>
        <dbReference type="Proteomes" id="UP001367508"/>
    </source>
</evidence>
<dbReference type="SMART" id="SM01188">
    <property type="entry name" value="ELK"/>
    <property type="match status" value="1"/>
</dbReference>
<evidence type="ECO:0000256" key="2">
    <source>
        <dbReference type="ARBA" id="ARBA00022679"/>
    </source>
</evidence>
<comment type="similarity">
    <text evidence="10">Belongs to the TALE/KNOX homeobox family.</text>
</comment>
<dbReference type="FunFam" id="1.10.510.10:FF:000336">
    <property type="entry name" value="Cysteine-rich receptor-like protein kinase 2"/>
    <property type="match status" value="1"/>
</dbReference>
<dbReference type="GO" id="GO:0004672">
    <property type="term" value="F:protein kinase activity"/>
    <property type="evidence" value="ECO:0007669"/>
    <property type="project" value="InterPro"/>
</dbReference>
<dbReference type="CDD" id="cd00086">
    <property type="entry name" value="homeodomain"/>
    <property type="match status" value="1"/>
</dbReference>
<dbReference type="SMART" id="SM01256">
    <property type="entry name" value="KNOX2"/>
    <property type="match status" value="1"/>
</dbReference>
<dbReference type="InterPro" id="IPR005539">
    <property type="entry name" value="ELK_dom"/>
</dbReference>
<dbReference type="InterPro" id="IPR005541">
    <property type="entry name" value="KNOX2"/>
</dbReference>
<evidence type="ECO:0000256" key="6">
    <source>
        <dbReference type="ARBA" id="ARBA00023125"/>
    </source>
</evidence>
<keyword evidence="4" id="KW-0418">Kinase</keyword>